<dbReference type="InterPro" id="IPR025768">
    <property type="entry name" value="TFG_box"/>
</dbReference>
<comment type="similarity">
    <text evidence="1">Belongs to the LSM14 family.</text>
</comment>
<protein>
    <submittedName>
        <fullName evidence="9">Protein LSM14-like B</fullName>
    </submittedName>
</protein>
<dbReference type="EMBL" id="LSMT01000321">
    <property type="protein sequence ID" value="PFX20334.1"/>
    <property type="molecule type" value="Genomic_DNA"/>
</dbReference>
<feature type="compositionally biased region" description="Pro residues" evidence="4">
    <location>
        <begin position="151"/>
        <end position="161"/>
    </location>
</feature>
<feature type="short sequence motif" description="TFG box" evidence="3">
    <location>
        <begin position="373"/>
        <end position="393"/>
    </location>
</feature>
<proteinExistence type="inferred from homology"/>
<dbReference type="OrthoDB" id="21539at2759"/>
<evidence type="ECO:0000256" key="4">
    <source>
        <dbReference type="SAM" id="MobiDB-lite"/>
    </source>
</evidence>
<feature type="compositionally biased region" description="Polar residues" evidence="4">
    <location>
        <begin position="175"/>
        <end position="186"/>
    </location>
</feature>
<feature type="compositionally biased region" description="Gly residues" evidence="4">
    <location>
        <begin position="427"/>
        <end position="440"/>
    </location>
</feature>
<evidence type="ECO:0000256" key="3">
    <source>
        <dbReference type="PROSITE-ProRule" id="PRU00869"/>
    </source>
</evidence>
<feature type="region of interest" description="Disordered" evidence="4">
    <location>
        <begin position="367"/>
        <end position="480"/>
    </location>
</feature>
<dbReference type="InterPro" id="IPR025761">
    <property type="entry name" value="FFD_box"/>
</dbReference>
<evidence type="ECO:0000313" key="9">
    <source>
        <dbReference type="EMBL" id="PFX20334.1"/>
    </source>
</evidence>
<evidence type="ECO:0000259" key="5">
    <source>
        <dbReference type="PROSITE" id="PS51512"/>
    </source>
</evidence>
<feature type="domain" description="TFG box profile" evidence="7">
    <location>
        <begin position="373"/>
        <end position="393"/>
    </location>
</feature>
<name>A0A2B4RPH9_STYPI</name>
<dbReference type="PANTHER" id="PTHR13586:SF0">
    <property type="entry name" value="TRAILER HITCH, ISOFORM H"/>
    <property type="match status" value="1"/>
</dbReference>
<feature type="compositionally biased region" description="Basic residues" evidence="4">
    <location>
        <begin position="397"/>
        <end position="409"/>
    </location>
</feature>
<evidence type="ECO:0000256" key="2">
    <source>
        <dbReference type="PROSITE-ProRule" id="PRU00846"/>
    </source>
</evidence>
<dbReference type="AlphaFoldDB" id="A0A2B4RPH9"/>
<dbReference type="InterPro" id="IPR047575">
    <property type="entry name" value="Sm"/>
</dbReference>
<dbReference type="PROSITE" id="PS51513">
    <property type="entry name" value="FFD"/>
    <property type="match status" value="1"/>
</dbReference>
<feature type="compositionally biased region" description="Basic and acidic residues" evidence="4">
    <location>
        <begin position="313"/>
        <end position="330"/>
    </location>
</feature>
<dbReference type="InterPro" id="IPR025609">
    <property type="entry name" value="Lsm14-like_N"/>
</dbReference>
<dbReference type="Pfam" id="PF09532">
    <property type="entry name" value="FDF"/>
    <property type="match status" value="1"/>
</dbReference>
<feature type="compositionally biased region" description="Basic and acidic residues" evidence="4">
    <location>
        <begin position="233"/>
        <end position="251"/>
    </location>
</feature>
<dbReference type="Pfam" id="PF12701">
    <property type="entry name" value="LSM14"/>
    <property type="match status" value="1"/>
</dbReference>
<evidence type="ECO:0000259" key="8">
    <source>
        <dbReference type="PROSITE" id="PS52002"/>
    </source>
</evidence>
<dbReference type="Gene3D" id="2.30.30.100">
    <property type="match status" value="1"/>
</dbReference>
<evidence type="ECO:0000259" key="7">
    <source>
        <dbReference type="PROSITE" id="PS51536"/>
    </source>
</evidence>
<dbReference type="CDD" id="cd01736">
    <property type="entry name" value="LSm14_N"/>
    <property type="match status" value="1"/>
</dbReference>
<feature type="domain" description="DFDF" evidence="5">
    <location>
        <begin position="283"/>
        <end position="319"/>
    </location>
</feature>
<gene>
    <name evidence="9" type="primary">Lsm14b</name>
    <name evidence="9" type="ORF">AWC38_SpisGene15223</name>
</gene>
<dbReference type="PROSITE" id="PS51512">
    <property type="entry name" value="DFDF"/>
    <property type="match status" value="1"/>
</dbReference>
<evidence type="ECO:0000259" key="6">
    <source>
        <dbReference type="PROSITE" id="PS51513"/>
    </source>
</evidence>
<feature type="region of interest" description="Disordered" evidence="4">
    <location>
        <begin position="127"/>
        <end position="345"/>
    </location>
</feature>
<dbReference type="PANTHER" id="PTHR13586">
    <property type="entry name" value="SCD6 PROTEIN-RELATED"/>
    <property type="match status" value="1"/>
</dbReference>
<feature type="compositionally biased region" description="Basic and acidic residues" evidence="4">
    <location>
        <begin position="187"/>
        <end position="201"/>
    </location>
</feature>
<feature type="compositionally biased region" description="Polar residues" evidence="4">
    <location>
        <begin position="331"/>
        <end position="343"/>
    </location>
</feature>
<evidence type="ECO:0000256" key="1">
    <source>
        <dbReference type="ARBA" id="ARBA00010415"/>
    </source>
</evidence>
<comment type="caution">
    <text evidence="9">The sequence shown here is derived from an EMBL/GenBank/DDBJ whole genome shotgun (WGS) entry which is preliminary data.</text>
</comment>
<feature type="short sequence motif" description="FFD box" evidence="2">
    <location>
        <begin position="349"/>
        <end position="365"/>
    </location>
</feature>
<dbReference type="InterPro" id="IPR019050">
    <property type="entry name" value="FDF_dom"/>
</dbReference>
<dbReference type="GO" id="GO:0034063">
    <property type="term" value="P:stress granule assembly"/>
    <property type="evidence" value="ECO:0007669"/>
    <property type="project" value="TreeGrafter"/>
</dbReference>
<dbReference type="InterPro" id="IPR010920">
    <property type="entry name" value="LSM_dom_sf"/>
</dbReference>
<dbReference type="GO" id="GO:0000932">
    <property type="term" value="C:P-body"/>
    <property type="evidence" value="ECO:0007669"/>
    <property type="project" value="TreeGrafter"/>
</dbReference>
<dbReference type="SMART" id="SM01271">
    <property type="entry name" value="LSM14"/>
    <property type="match status" value="1"/>
</dbReference>
<dbReference type="STRING" id="50429.A0A2B4RPH9"/>
<organism evidence="9 10">
    <name type="scientific">Stylophora pistillata</name>
    <name type="common">Smooth cauliflower coral</name>
    <dbReference type="NCBI Taxonomy" id="50429"/>
    <lineage>
        <taxon>Eukaryota</taxon>
        <taxon>Metazoa</taxon>
        <taxon>Cnidaria</taxon>
        <taxon>Anthozoa</taxon>
        <taxon>Hexacorallia</taxon>
        <taxon>Scleractinia</taxon>
        <taxon>Astrocoeniina</taxon>
        <taxon>Pocilloporidae</taxon>
        <taxon>Stylophora</taxon>
    </lineage>
</organism>
<dbReference type="PROSITE" id="PS52002">
    <property type="entry name" value="SM"/>
    <property type="match status" value="1"/>
</dbReference>
<feature type="domain" description="Sm" evidence="8">
    <location>
        <begin position="1"/>
        <end position="81"/>
    </location>
</feature>
<keyword evidence="10" id="KW-1185">Reference proteome</keyword>
<sequence>MSSGTPYLGTKISLISKSEIRYEGILYSIDTKESVVTLAQVRSFGTEDREAPKKVPPRDEVYEYIVFRGQDIKDLTVISAESHLSQDPAIVQSGNSRLPTPGYSHFPPPVSFPSHPTTYGPFGTPYGGYTQQHRPMPGQFPQHPSMMPAGPMMPPRIPTPPTVQHVPLSRGHSPSPETVTPVASTSKTEDNKVGTAHDKSTAQHGAQTVQPKKKPNSRPSSRRGSQDKTAAPQEKKKQEVNDKETSNKDPPEETQSNEPQKQRQAGNRRPQGRGSGPRVNKPRTVGGPVNFDGEFDFESSNAKFNKEEIEEELQQKLHENLRLKDEDDSKANSTPENYVNDAQPSCPLTYYDCSKSFFDSISCEANDRDKNRRAHPSWQQERKVNMETFGVTGGMRRGGRGRGRGRGRGGYRGGRGGNRYQGRDGSSQGGRGGWRGGRGGFRGDRLRSYTDQPINGNDKFPRNLPNRPSMGGEEEAAAKA</sequence>
<feature type="domain" description="FFD box profile" evidence="6">
    <location>
        <begin position="349"/>
        <end position="365"/>
    </location>
</feature>
<dbReference type="InterPro" id="IPR025762">
    <property type="entry name" value="DFDF"/>
</dbReference>
<accession>A0A2B4RPH9</accession>
<feature type="compositionally biased region" description="Gly residues" evidence="4">
    <location>
        <begin position="410"/>
        <end position="419"/>
    </location>
</feature>
<dbReference type="GO" id="GO:0003729">
    <property type="term" value="F:mRNA binding"/>
    <property type="evidence" value="ECO:0007669"/>
    <property type="project" value="TreeGrafter"/>
</dbReference>
<dbReference type="GO" id="GO:0033962">
    <property type="term" value="P:P-body assembly"/>
    <property type="evidence" value="ECO:0007669"/>
    <property type="project" value="TreeGrafter"/>
</dbReference>
<dbReference type="SUPFAM" id="SSF50182">
    <property type="entry name" value="Sm-like ribonucleoproteins"/>
    <property type="match status" value="1"/>
</dbReference>
<evidence type="ECO:0000313" key="10">
    <source>
        <dbReference type="Proteomes" id="UP000225706"/>
    </source>
</evidence>
<dbReference type="Proteomes" id="UP000225706">
    <property type="component" value="Unassembled WGS sequence"/>
</dbReference>
<reference evidence="10" key="1">
    <citation type="journal article" date="2017" name="bioRxiv">
        <title>Comparative analysis of the genomes of Stylophora pistillata and Acropora digitifera provides evidence for extensive differences between species of corals.</title>
        <authorList>
            <person name="Voolstra C.R."/>
            <person name="Li Y."/>
            <person name="Liew Y.J."/>
            <person name="Baumgarten S."/>
            <person name="Zoccola D."/>
            <person name="Flot J.-F."/>
            <person name="Tambutte S."/>
            <person name="Allemand D."/>
            <person name="Aranda M."/>
        </authorList>
    </citation>
    <scope>NUCLEOTIDE SEQUENCE [LARGE SCALE GENOMIC DNA]</scope>
</reference>
<dbReference type="PROSITE" id="PS51536">
    <property type="entry name" value="TFG"/>
    <property type="match status" value="1"/>
</dbReference>
<dbReference type="SMART" id="SM01199">
    <property type="entry name" value="FDF"/>
    <property type="match status" value="1"/>
</dbReference>
<feature type="compositionally biased region" description="Polar residues" evidence="4">
    <location>
        <begin position="253"/>
        <end position="265"/>
    </location>
</feature>